<organism evidence="2 3">
    <name type="scientific">Kwoniella mangroviensis CBS 10435</name>
    <dbReference type="NCBI Taxonomy" id="1331196"/>
    <lineage>
        <taxon>Eukaryota</taxon>
        <taxon>Fungi</taxon>
        <taxon>Dikarya</taxon>
        <taxon>Basidiomycota</taxon>
        <taxon>Agaricomycotina</taxon>
        <taxon>Tremellomycetes</taxon>
        <taxon>Tremellales</taxon>
        <taxon>Cryptococcaceae</taxon>
        <taxon>Kwoniella</taxon>
    </lineage>
</organism>
<dbReference type="EMBL" id="KI669466">
    <property type="protein sequence ID" value="OCF55515.1"/>
    <property type="molecule type" value="Genomic_DNA"/>
</dbReference>
<reference evidence="3" key="2">
    <citation type="submission" date="2013-12" db="EMBL/GenBank/DDBJ databases">
        <title>Evolution of pathogenesis and genome organization in the Tremellales.</title>
        <authorList>
            <person name="Cuomo C."/>
            <person name="Litvintseva A."/>
            <person name="Heitman J."/>
            <person name="Chen Y."/>
            <person name="Sun S."/>
            <person name="Springer D."/>
            <person name="Dromer F."/>
            <person name="Young S."/>
            <person name="Zeng Q."/>
            <person name="Chapman S."/>
            <person name="Gujja S."/>
            <person name="Saif S."/>
            <person name="Birren B."/>
        </authorList>
    </citation>
    <scope>NUCLEOTIDE SEQUENCE [LARGE SCALE GENOMIC DNA]</scope>
    <source>
        <strain evidence="3">CBS 10435</strain>
    </source>
</reference>
<sequence>MLTVIITLSLCLGNVFAQDRFNGTHYSPERLTCATAEWFDHVSHDPDSVGVLRPESDVWYCRYNCNADSYNLANWQTSSGLCYCSLEQEIPANQVGNATTNIDGCWSGTLARLDDLQADYDSEWCTNDLLGQTPYLTFSAPTILGCIGGCGYPPRPTDFPGTYIYTAATPRYDDAMQEYNYLCQCFDHRIETYNDAVGCGFGKVHWFQRVRYYVEE</sequence>
<proteinExistence type="predicted"/>
<dbReference type="OrthoDB" id="10337406at2759"/>
<dbReference type="Proteomes" id="UP000092583">
    <property type="component" value="Unassembled WGS sequence"/>
</dbReference>
<evidence type="ECO:0000313" key="3">
    <source>
        <dbReference type="Proteomes" id="UP000092583"/>
    </source>
</evidence>
<evidence type="ECO:0008006" key="4">
    <source>
        <dbReference type="Google" id="ProtNLM"/>
    </source>
</evidence>
<name>A0A1B9IJ01_9TREE</name>
<accession>A0A1B9IJ01</accession>
<feature type="signal peptide" evidence="1">
    <location>
        <begin position="1"/>
        <end position="17"/>
    </location>
</feature>
<keyword evidence="1" id="KW-0732">Signal</keyword>
<dbReference type="AlphaFoldDB" id="A0A1B9IJ01"/>
<evidence type="ECO:0000313" key="2">
    <source>
        <dbReference type="EMBL" id="OCF55515.1"/>
    </source>
</evidence>
<keyword evidence="3" id="KW-1185">Reference proteome</keyword>
<protein>
    <recommendedName>
        <fullName evidence="4">Cyanovirin-N domain-containing protein</fullName>
    </recommendedName>
</protein>
<reference evidence="2 3" key="1">
    <citation type="submission" date="2013-07" db="EMBL/GenBank/DDBJ databases">
        <title>The Genome Sequence of Kwoniella mangroviensis CBS10435.</title>
        <authorList>
            <consortium name="The Broad Institute Genome Sequencing Platform"/>
            <person name="Cuomo C."/>
            <person name="Litvintseva A."/>
            <person name="Chen Y."/>
            <person name="Heitman J."/>
            <person name="Sun S."/>
            <person name="Springer D."/>
            <person name="Dromer F."/>
            <person name="Young S.K."/>
            <person name="Zeng Q."/>
            <person name="Gargeya S."/>
            <person name="Fitzgerald M."/>
            <person name="Abouelleil A."/>
            <person name="Alvarado L."/>
            <person name="Berlin A.M."/>
            <person name="Chapman S.B."/>
            <person name="Dewar J."/>
            <person name="Goldberg J."/>
            <person name="Griggs A."/>
            <person name="Gujja S."/>
            <person name="Hansen M."/>
            <person name="Howarth C."/>
            <person name="Imamovic A."/>
            <person name="Larimer J."/>
            <person name="McCowan C."/>
            <person name="Murphy C."/>
            <person name="Pearson M."/>
            <person name="Priest M."/>
            <person name="Roberts A."/>
            <person name="Saif S."/>
            <person name="Shea T."/>
            <person name="Sykes S."/>
            <person name="Wortman J."/>
            <person name="Nusbaum C."/>
            <person name="Birren B."/>
        </authorList>
    </citation>
    <scope>NUCLEOTIDE SEQUENCE [LARGE SCALE GENOMIC DNA]</scope>
    <source>
        <strain evidence="2 3">CBS 10435</strain>
    </source>
</reference>
<gene>
    <name evidence="2" type="ORF">L486_06999</name>
</gene>
<feature type="chain" id="PRO_5008628689" description="Cyanovirin-N domain-containing protein" evidence="1">
    <location>
        <begin position="18"/>
        <end position="216"/>
    </location>
</feature>
<evidence type="ECO:0000256" key="1">
    <source>
        <dbReference type="SAM" id="SignalP"/>
    </source>
</evidence>